<proteinExistence type="predicted"/>
<sequence>METAAPPDPAPGAAFAEAGRLGVALSRTFDLVHPSRWSAGPLAPSEVFALAGEAAFRRPLERVLAAALDRSRLDLEERSLAAPASQAPARLARLLVCEPRQTIEPVALSSAAVALQKQVLRVALKPMRERLRAAFGASAFLVATQEAPTLHPSLAALAPEGALDAIVVSDEAEENRRRLTDWGLALLLAFVEATEPRLAGAMAARLPLAPAAAATPGAFGPHLPAFTRFVRRRHPEWSDHIG</sequence>
<reference evidence="1" key="1">
    <citation type="submission" date="2022-11" db="EMBL/GenBank/DDBJ databases">
        <title>beta-Carotene-producing bacterium, Jeongeuplla avenae sp. nov., alleviates the salt stress of Arabidopsis seedlings.</title>
        <authorList>
            <person name="Jiang L."/>
            <person name="Lee J."/>
        </authorList>
    </citation>
    <scope>NUCLEOTIDE SEQUENCE</scope>
    <source>
        <strain evidence="1">DY_R2A_6</strain>
    </source>
</reference>
<protein>
    <submittedName>
        <fullName evidence="1">Uncharacterized protein</fullName>
    </submittedName>
</protein>
<dbReference type="Proteomes" id="UP001163223">
    <property type="component" value="Chromosome"/>
</dbReference>
<evidence type="ECO:0000313" key="2">
    <source>
        <dbReference type="Proteomes" id="UP001163223"/>
    </source>
</evidence>
<accession>A0ACD4NUG4</accession>
<organism evidence="1 2">
    <name type="scientific">Antarcticirhabdus aurantiaca</name>
    <dbReference type="NCBI Taxonomy" id="2606717"/>
    <lineage>
        <taxon>Bacteria</taxon>
        <taxon>Pseudomonadati</taxon>
        <taxon>Pseudomonadota</taxon>
        <taxon>Alphaproteobacteria</taxon>
        <taxon>Hyphomicrobiales</taxon>
        <taxon>Aurantimonadaceae</taxon>
        <taxon>Antarcticirhabdus</taxon>
    </lineage>
</organism>
<name>A0ACD4NUG4_9HYPH</name>
<keyword evidence="2" id="KW-1185">Reference proteome</keyword>
<gene>
    <name evidence="1" type="ORF">OXU80_10060</name>
</gene>
<dbReference type="EMBL" id="CP113520">
    <property type="protein sequence ID" value="WAJ30517.1"/>
    <property type="molecule type" value="Genomic_DNA"/>
</dbReference>
<evidence type="ECO:0000313" key="1">
    <source>
        <dbReference type="EMBL" id="WAJ30517.1"/>
    </source>
</evidence>